<organism evidence="2 3">
    <name type="scientific">Mariniradius sediminis</name>
    <dbReference type="NCBI Taxonomy" id="2909237"/>
    <lineage>
        <taxon>Bacteria</taxon>
        <taxon>Pseudomonadati</taxon>
        <taxon>Bacteroidota</taxon>
        <taxon>Cytophagia</taxon>
        <taxon>Cytophagales</taxon>
        <taxon>Cyclobacteriaceae</taxon>
        <taxon>Mariniradius</taxon>
    </lineage>
</organism>
<dbReference type="RefSeq" id="WP_234860635.1">
    <property type="nucleotide sequence ID" value="NZ_JAKEVZ010000003.1"/>
</dbReference>
<keyword evidence="2" id="KW-0808">Transferase</keyword>
<dbReference type="GO" id="GO:0008168">
    <property type="term" value="F:methyltransferase activity"/>
    <property type="evidence" value="ECO:0007669"/>
    <property type="project" value="UniProtKB-KW"/>
</dbReference>
<dbReference type="CDD" id="cd02440">
    <property type="entry name" value="AdoMet_MTases"/>
    <property type="match status" value="1"/>
</dbReference>
<comment type="caution">
    <text evidence="2">The sequence shown here is derived from an EMBL/GenBank/DDBJ whole genome shotgun (WGS) entry which is preliminary data.</text>
</comment>
<accession>A0ABS9BT75</accession>
<dbReference type="Proteomes" id="UP001201449">
    <property type="component" value="Unassembled WGS sequence"/>
</dbReference>
<dbReference type="EMBL" id="JAKEVZ010000003">
    <property type="protein sequence ID" value="MCF1750545.1"/>
    <property type="molecule type" value="Genomic_DNA"/>
</dbReference>
<evidence type="ECO:0000259" key="1">
    <source>
        <dbReference type="Pfam" id="PF08241"/>
    </source>
</evidence>
<dbReference type="GO" id="GO:0032259">
    <property type="term" value="P:methylation"/>
    <property type="evidence" value="ECO:0007669"/>
    <property type="project" value="UniProtKB-KW"/>
</dbReference>
<evidence type="ECO:0000313" key="3">
    <source>
        <dbReference type="Proteomes" id="UP001201449"/>
    </source>
</evidence>
<dbReference type="Pfam" id="PF08241">
    <property type="entry name" value="Methyltransf_11"/>
    <property type="match status" value="1"/>
</dbReference>
<keyword evidence="2" id="KW-0489">Methyltransferase</keyword>
<dbReference type="SUPFAM" id="SSF53335">
    <property type="entry name" value="S-adenosyl-L-methionine-dependent methyltransferases"/>
    <property type="match status" value="1"/>
</dbReference>
<feature type="domain" description="Methyltransferase type 11" evidence="1">
    <location>
        <begin position="67"/>
        <end position="132"/>
    </location>
</feature>
<name>A0ABS9BT75_9BACT</name>
<dbReference type="InterPro" id="IPR029063">
    <property type="entry name" value="SAM-dependent_MTases_sf"/>
</dbReference>
<gene>
    <name evidence="2" type="ORF">L0U89_05630</name>
</gene>
<keyword evidence="3" id="KW-1185">Reference proteome</keyword>
<proteinExistence type="predicted"/>
<sequence length="223" mass="25800">MLSKLKALLASSDQPDSLGSQFRKKRFAHFKQLVERNFLGKLPIRVLDIGGRSQFWIGQDLLEAGKLEITLLNLSEEPVSVPGISSIVGDATDLSQFGDGSFDLVFSNSVIEHLYTWENQQKMAREAVRVGKKYFIQTPNRHFFAEPHYALPFVQYFPKSWTYFLLTKSRLSRGNKWNPADAQQYLDEIRLLDRREFKRLFPKAEIYDENFLGMTKSFTAHNL</sequence>
<dbReference type="Gene3D" id="3.40.50.150">
    <property type="entry name" value="Vaccinia Virus protein VP39"/>
    <property type="match status" value="1"/>
</dbReference>
<dbReference type="InterPro" id="IPR013216">
    <property type="entry name" value="Methyltransf_11"/>
</dbReference>
<protein>
    <submittedName>
        <fullName evidence="2">Class I SAM-dependent methyltransferase</fullName>
    </submittedName>
</protein>
<reference evidence="2 3" key="1">
    <citation type="submission" date="2022-01" db="EMBL/GenBank/DDBJ databases">
        <title>Mariniradius saccharolyticus sp. nov., isolated from sediment of a river.</title>
        <authorList>
            <person name="Liu H."/>
        </authorList>
    </citation>
    <scope>NUCLEOTIDE SEQUENCE [LARGE SCALE GENOMIC DNA]</scope>
    <source>
        <strain evidence="2 3">RY-2</strain>
    </source>
</reference>
<evidence type="ECO:0000313" key="2">
    <source>
        <dbReference type="EMBL" id="MCF1750545.1"/>
    </source>
</evidence>